<name>A0ACA9QYK2_9GLOM</name>
<organism evidence="1 2">
    <name type="scientific">Racocetra persica</name>
    <dbReference type="NCBI Taxonomy" id="160502"/>
    <lineage>
        <taxon>Eukaryota</taxon>
        <taxon>Fungi</taxon>
        <taxon>Fungi incertae sedis</taxon>
        <taxon>Mucoromycota</taxon>
        <taxon>Glomeromycotina</taxon>
        <taxon>Glomeromycetes</taxon>
        <taxon>Diversisporales</taxon>
        <taxon>Gigasporaceae</taxon>
        <taxon>Racocetra</taxon>
    </lineage>
</organism>
<keyword evidence="2" id="KW-1185">Reference proteome</keyword>
<gene>
    <name evidence="1" type="ORF">RPERSI_LOCUS16206</name>
</gene>
<protein>
    <submittedName>
        <fullName evidence="1">32856_t:CDS:1</fullName>
    </submittedName>
</protein>
<reference evidence="1" key="1">
    <citation type="submission" date="2021-06" db="EMBL/GenBank/DDBJ databases">
        <authorList>
            <person name="Kallberg Y."/>
            <person name="Tangrot J."/>
            <person name="Rosling A."/>
        </authorList>
    </citation>
    <scope>NUCLEOTIDE SEQUENCE</scope>
    <source>
        <strain evidence="1">MA461A</strain>
    </source>
</reference>
<sequence>EIFLAIGDTGLGKSFTAGLFGFTAKEGGNVNSTTKTVDIYKNEEYRYIDTPGFNDSNVTAKDDNTKLNILFKMQEENINFVHTIFWFVKCDIKVTQSLKKQAKFINDLAINSKSNVWDNTIIIFKGIKENLIEDPIKEAIREANNNNNLLVEPPILPVYLYEKLQPDSIVHMLNLTDEILCDFGIYKDKNKIRDKYKEIIQKNHHKDHPVQIVFDDEMCIKCGKKTDKRLSGRFPCHTSESLEHGDIEEYNYNTIYRHTGQLITVQDHGWDKADRIVRQVPLFGLFGGIITGIGKEATQRTEWSCCQRAYGSRGCKEEHSTGVRYSCCHKDVNTKPPGCKKVCKYCGKAWGKLEGCTNHSQYVFVK</sequence>
<comment type="caution">
    <text evidence="1">The sequence shown here is derived from an EMBL/GenBank/DDBJ whole genome shotgun (WGS) entry which is preliminary data.</text>
</comment>
<dbReference type="Proteomes" id="UP000789920">
    <property type="component" value="Unassembled WGS sequence"/>
</dbReference>
<dbReference type="EMBL" id="CAJVQC010039775">
    <property type="protein sequence ID" value="CAG8769334.1"/>
    <property type="molecule type" value="Genomic_DNA"/>
</dbReference>
<proteinExistence type="predicted"/>
<evidence type="ECO:0000313" key="1">
    <source>
        <dbReference type="EMBL" id="CAG8769334.1"/>
    </source>
</evidence>
<evidence type="ECO:0000313" key="2">
    <source>
        <dbReference type="Proteomes" id="UP000789920"/>
    </source>
</evidence>
<accession>A0ACA9QYK2</accession>
<feature type="non-terminal residue" evidence="1">
    <location>
        <position position="1"/>
    </location>
</feature>